<dbReference type="GO" id="GO:0005366">
    <property type="term" value="F:myo-inositol:proton symporter activity"/>
    <property type="evidence" value="ECO:0007669"/>
    <property type="project" value="TreeGrafter"/>
</dbReference>
<dbReference type="InterPro" id="IPR005828">
    <property type="entry name" value="MFS_sugar_transport-like"/>
</dbReference>
<keyword evidence="5 6" id="KW-0472">Membrane</keyword>
<evidence type="ECO:0000256" key="1">
    <source>
        <dbReference type="ARBA" id="ARBA00004370"/>
    </source>
</evidence>
<feature type="transmembrane region" description="Helical" evidence="6">
    <location>
        <begin position="127"/>
        <end position="145"/>
    </location>
</feature>
<keyword evidence="2" id="KW-0813">Transport</keyword>
<feature type="transmembrane region" description="Helical" evidence="6">
    <location>
        <begin position="101"/>
        <end position="121"/>
    </location>
</feature>
<dbReference type="AlphaFoldDB" id="A0A183J9S1"/>
<protein>
    <submittedName>
        <fullName evidence="7">MFS domain-containing protein</fullName>
    </submittedName>
</protein>
<dbReference type="PANTHER" id="PTHR48020">
    <property type="entry name" value="PROTON MYO-INOSITOL COTRANSPORTER"/>
    <property type="match status" value="1"/>
</dbReference>
<sequence>MLNYGLYGRCAPNFSQTPSKGELPKADPTATFDYGYCITRYSWLPILGMIVYLSSFSVKTQPQQHYLIYIQNSGLGPIPWTINAEIYPNWARSIGNSASTFTNWTFNILISFTFLTLSRAITRQGAFFLYGCICVVGLIFFYLLVPETKGMRIEDIEECLQTSWIYKSKKSGKRSMNLNIVYPEKSSHAANPPGTPELTIMTSF</sequence>
<dbReference type="GO" id="GO:0016324">
    <property type="term" value="C:apical plasma membrane"/>
    <property type="evidence" value="ECO:0007669"/>
    <property type="project" value="TreeGrafter"/>
</dbReference>
<evidence type="ECO:0000256" key="5">
    <source>
        <dbReference type="ARBA" id="ARBA00023136"/>
    </source>
</evidence>
<evidence type="ECO:0000256" key="4">
    <source>
        <dbReference type="ARBA" id="ARBA00022989"/>
    </source>
</evidence>
<feature type="transmembrane region" description="Helical" evidence="6">
    <location>
        <begin position="41"/>
        <end position="58"/>
    </location>
</feature>
<accession>A0A183J9S1</accession>
<evidence type="ECO:0000313" key="7">
    <source>
        <dbReference type="WBParaSite" id="SBAD_0001302901-mRNA-1"/>
    </source>
</evidence>
<dbReference type="Gene3D" id="1.20.1250.20">
    <property type="entry name" value="MFS general substrate transporter like domains"/>
    <property type="match status" value="1"/>
</dbReference>
<dbReference type="Pfam" id="PF00083">
    <property type="entry name" value="Sugar_tr"/>
    <property type="match status" value="1"/>
</dbReference>
<dbReference type="WBParaSite" id="SBAD_0001302901-mRNA-1">
    <property type="protein sequence ID" value="SBAD_0001302901-mRNA-1"/>
    <property type="gene ID" value="SBAD_0001302901"/>
</dbReference>
<organism evidence="7">
    <name type="scientific">Soboliphyme baturini</name>
    <dbReference type="NCBI Taxonomy" id="241478"/>
    <lineage>
        <taxon>Eukaryota</taxon>
        <taxon>Metazoa</taxon>
        <taxon>Ecdysozoa</taxon>
        <taxon>Nematoda</taxon>
        <taxon>Enoplea</taxon>
        <taxon>Dorylaimia</taxon>
        <taxon>Dioctophymatida</taxon>
        <taxon>Dioctophymatoidea</taxon>
        <taxon>Soboliphymatidae</taxon>
        <taxon>Soboliphyme</taxon>
    </lineage>
</organism>
<dbReference type="PANTHER" id="PTHR48020:SF12">
    <property type="entry name" value="PROTON MYO-INOSITOL COTRANSPORTER"/>
    <property type="match status" value="1"/>
</dbReference>
<name>A0A183J9S1_9BILA</name>
<evidence type="ECO:0000256" key="2">
    <source>
        <dbReference type="ARBA" id="ARBA00022448"/>
    </source>
</evidence>
<comment type="subcellular location">
    <subcellularLocation>
        <location evidence="1">Membrane</location>
    </subcellularLocation>
</comment>
<keyword evidence="4 6" id="KW-1133">Transmembrane helix</keyword>
<evidence type="ECO:0000256" key="6">
    <source>
        <dbReference type="SAM" id="Phobius"/>
    </source>
</evidence>
<keyword evidence="3 6" id="KW-0812">Transmembrane</keyword>
<reference evidence="7" key="1">
    <citation type="submission" date="2016-06" db="UniProtKB">
        <authorList>
            <consortium name="WormBaseParasite"/>
        </authorList>
    </citation>
    <scope>IDENTIFICATION</scope>
</reference>
<dbReference type="SUPFAM" id="SSF103473">
    <property type="entry name" value="MFS general substrate transporter"/>
    <property type="match status" value="1"/>
</dbReference>
<dbReference type="InterPro" id="IPR036259">
    <property type="entry name" value="MFS_trans_sf"/>
</dbReference>
<evidence type="ECO:0000256" key="3">
    <source>
        <dbReference type="ARBA" id="ARBA00022692"/>
    </source>
</evidence>
<dbReference type="InterPro" id="IPR050814">
    <property type="entry name" value="Myo-inositol_Transporter"/>
</dbReference>
<proteinExistence type="predicted"/>